<dbReference type="STRING" id="69332.A0A388M8V0"/>
<dbReference type="EMBL" id="BFEA01000863">
    <property type="protein sequence ID" value="GBG91017.1"/>
    <property type="molecule type" value="Genomic_DNA"/>
</dbReference>
<dbReference type="InterPro" id="IPR026847">
    <property type="entry name" value="VPS13"/>
</dbReference>
<dbReference type="PANTHER" id="PTHR16166:SF130">
    <property type="entry name" value="PROTEIN SORTING-ASSOCIATED PROTEIN, PUTATIVE (DUF1162)-RELATED"/>
    <property type="match status" value="1"/>
</dbReference>
<evidence type="ECO:0000256" key="1">
    <source>
        <dbReference type="SAM" id="MobiDB-lite"/>
    </source>
</evidence>
<dbReference type="PANTHER" id="PTHR16166">
    <property type="entry name" value="VACUOLAR PROTEIN SORTING-ASSOCIATED PROTEIN VPS13"/>
    <property type="match status" value="1"/>
</dbReference>
<evidence type="ECO:0000313" key="2">
    <source>
        <dbReference type="EMBL" id="GBG91017.1"/>
    </source>
</evidence>
<organism evidence="2 3">
    <name type="scientific">Chara braunii</name>
    <name type="common">Braun's stonewort</name>
    <dbReference type="NCBI Taxonomy" id="69332"/>
    <lineage>
        <taxon>Eukaryota</taxon>
        <taxon>Viridiplantae</taxon>
        <taxon>Streptophyta</taxon>
        <taxon>Charophyceae</taxon>
        <taxon>Charales</taxon>
        <taxon>Characeae</taxon>
        <taxon>Chara</taxon>
    </lineage>
</organism>
<name>A0A388M8V0_CHABU</name>
<reference evidence="2 3" key="1">
    <citation type="journal article" date="2018" name="Cell">
        <title>The Chara Genome: Secondary Complexity and Implications for Plant Terrestrialization.</title>
        <authorList>
            <person name="Nishiyama T."/>
            <person name="Sakayama H."/>
            <person name="Vries J.D."/>
            <person name="Buschmann H."/>
            <person name="Saint-Marcoux D."/>
            <person name="Ullrich K.K."/>
            <person name="Haas F.B."/>
            <person name="Vanderstraeten L."/>
            <person name="Becker D."/>
            <person name="Lang D."/>
            <person name="Vosolsobe S."/>
            <person name="Rombauts S."/>
            <person name="Wilhelmsson P.K.I."/>
            <person name="Janitza P."/>
            <person name="Kern R."/>
            <person name="Heyl A."/>
            <person name="Rumpler F."/>
            <person name="Villalobos L.I.A.C."/>
            <person name="Clay J.M."/>
            <person name="Skokan R."/>
            <person name="Toyoda A."/>
            <person name="Suzuki Y."/>
            <person name="Kagoshima H."/>
            <person name="Schijlen E."/>
            <person name="Tajeshwar N."/>
            <person name="Catarino B."/>
            <person name="Hetherington A.J."/>
            <person name="Saltykova A."/>
            <person name="Bonnot C."/>
            <person name="Breuninger H."/>
            <person name="Symeonidi A."/>
            <person name="Radhakrishnan G.V."/>
            <person name="Van Nieuwerburgh F."/>
            <person name="Deforce D."/>
            <person name="Chang C."/>
            <person name="Karol K.G."/>
            <person name="Hedrich R."/>
            <person name="Ulvskov P."/>
            <person name="Glockner G."/>
            <person name="Delwiche C.F."/>
            <person name="Petrasek J."/>
            <person name="Van de Peer Y."/>
            <person name="Friml J."/>
            <person name="Beilby M."/>
            <person name="Dolan L."/>
            <person name="Kohara Y."/>
            <person name="Sugano S."/>
            <person name="Fujiyama A."/>
            <person name="Delaux P.-M."/>
            <person name="Quint M."/>
            <person name="TheiBen G."/>
            <person name="Hagemann M."/>
            <person name="Harholt J."/>
            <person name="Dunand C."/>
            <person name="Zachgo S."/>
            <person name="Langdale J."/>
            <person name="Maumus F."/>
            <person name="Straeten D.V.D."/>
            <person name="Gould S.B."/>
            <person name="Rensing S.A."/>
        </authorList>
    </citation>
    <scope>NUCLEOTIDE SEQUENCE [LARGE SCALE GENOMIC DNA]</scope>
    <source>
        <strain evidence="2 3">S276</strain>
    </source>
</reference>
<feature type="region of interest" description="Disordered" evidence="1">
    <location>
        <begin position="390"/>
        <end position="417"/>
    </location>
</feature>
<comment type="caution">
    <text evidence="2">The sequence shown here is derived from an EMBL/GenBank/DDBJ whole genome shotgun (WGS) entry which is preliminary data.</text>
</comment>
<dbReference type="Gramene" id="GBG91017">
    <property type="protein sequence ID" value="GBG91017"/>
    <property type="gene ID" value="CBR_g51675"/>
</dbReference>
<dbReference type="GO" id="GO:0045053">
    <property type="term" value="P:protein retention in Golgi apparatus"/>
    <property type="evidence" value="ECO:0007669"/>
    <property type="project" value="TreeGrafter"/>
</dbReference>
<dbReference type="GO" id="GO:0006623">
    <property type="term" value="P:protein targeting to vacuole"/>
    <property type="evidence" value="ECO:0007669"/>
    <property type="project" value="TreeGrafter"/>
</dbReference>
<dbReference type="Proteomes" id="UP000265515">
    <property type="component" value="Unassembled WGS sequence"/>
</dbReference>
<sequence>MTLFLSSLVCMQAVELNLDEETLMRLVPFARSSLSKASSDWNKPIFFERFEVNPIMIIASFDPRPSRAEGYSSRQQALRTLLHSVIKIPAVKGTTVKLNGVLLQHALLSYNQLVMKCAQHYSWYAMKAAYVARGVELLPPAFASLFDDSASISIDAFFDPSQGFVDAKNFAMGMFSVLRKGLRLKGFAGTQRYLGELEGTMRQAGSNILYAIITEVSDNILKGAETHGLEGMMRGFRRGLLSVAMRPYVLKNAVVRGSGTKRIQLDKSLGTDEVYVEGYLQAMVDVLFRQEYLRIKVSNDQVILKNLPPNSTLSEEIVGAVRAFLTKEGLLQGQTSAAAANVLRRLRGENEANLARAVFSMSEQLLTILAVRTLKRKILQLFKIQQRQEPELQRQPSFPTESEDSVLVPSTAGQRGGGFRGAARNMILSSVFAYLDGRLCRNIPNPFVRRIVSGLFEPLARRGDQQSEKLGGVEASCDKRWTFAHIE</sequence>
<proteinExistence type="predicted"/>
<protein>
    <submittedName>
        <fullName evidence="2">Uncharacterized protein</fullName>
    </submittedName>
</protein>
<keyword evidence="3" id="KW-1185">Reference proteome</keyword>
<accession>A0A388M8V0</accession>
<gene>
    <name evidence="2" type="ORF">CBR_g51675</name>
</gene>
<dbReference type="OrthoDB" id="428159at2759"/>
<evidence type="ECO:0000313" key="3">
    <source>
        <dbReference type="Proteomes" id="UP000265515"/>
    </source>
</evidence>
<dbReference type="OMA" id="QHYSWYI"/>
<dbReference type="AlphaFoldDB" id="A0A388M8V0"/>